<dbReference type="GO" id="GO:0008168">
    <property type="term" value="F:methyltransferase activity"/>
    <property type="evidence" value="ECO:0007669"/>
    <property type="project" value="UniProtKB-KW"/>
</dbReference>
<dbReference type="STRING" id="1423727.FC34_GL000396"/>
<name>A0A0R2AZH0_9LACO</name>
<dbReference type="RefSeq" id="WP_057893707.1">
    <property type="nucleotide sequence ID" value="NZ_AYZQ01000001.1"/>
</dbReference>
<accession>A0A0R2AZH0</accession>
<dbReference type="PATRIC" id="fig|1423727.3.peg.398"/>
<evidence type="ECO:0000313" key="2">
    <source>
        <dbReference type="Proteomes" id="UP000051672"/>
    </source>
</evidence>
<keyword evidence="1" id="KW-0489">Methyltransferase</keyword>
<evidence type="ECO:0000313" key="1">
    <source>
        <dbReference type="EMBL" id="KRM72686.1"/>
    </source>
</evidence>
<dbReference type="InterPro" id="IPR029063">
    <property type="entry name" value="SAM-dependent_MTases_sf"/>
</dbReference>
<reference evidence="1 2" key="1">
    <citation type="journal article" date="2015" name="Genome Announc.">
        <title>Expanding the biotechnology potential of lactobacilli through comparative genomics of 213 strains and associated genera.</title>
        <authorList>
            <person name="Sun Z."/>
            <person name="Harris H.M."/>
            <person name="McCann A."/>
            <person name="Guo C."/>
            <person name="Argimon S."/>
            <person name="Zhang W."/>
            <person name="Yang X."/>
            <person name="Jeffery I.B."/>
            <person name="Cooney J.C."/>
            <person name="Kagawa T.F."/>
            <person name="Liu W."/>
            <person name="Song Y."/>
            <person name="Salvetti E."/>
            <person name="Wrobel A."/>
            <person name="Rasinkangas P."/>
            <person name="Parkhill J."/>
            <person name="Rea M.C."/>
            <person name="O'Sullivan O."/>
            <person name="Ritari J."/>
            <person name="Douillard F.P."/>
            <person name="Paul Ross R."/>
            <person name="Yang R."/>
            <person name="Briner A.E."/>
            <person name="Felis G.E."/>
            <person name="de Vos W.M."/>
            <person name="Barrangou R."/>
            <person name="Klaenhammer T.R."/>
            <person name="Caufield P.W."/>
            <person name="Cui Y."/>
            <person name="Zhang H."/>
            <person name="O'Toole P.W."/>
        </authorList>
    </citation>
    <scope>NUCLEOTIDE SEQUENCE [LARGE SCALE GENOMIC DNA]</scope>
    <source>
        <strain evidence="1 2">DSM 23927</strain>
    </source>
</reference>
<protein>
    <submittedName>
        <fullName evidence="1">SAM-dependent methyltransferase</fullName>
    </submittedName>
</protein>
<keyword evidence="2" id="KW-1185">Reference proteome</keyword>
<comment type="caution">
    <text evidence="1">The sequence shown here is derived from an EMBL/GenBank/DDBJ whole genome shotgun (WGS) entry which is preliminary data.</text>
</comment>
<sequence>MDYWTTLTRLVTKYHSDVAVATQFEAMAATRLALAKGQLPEAGLPMLGLNLDQTLALLAVPQANLREINQLNHLLHNFRYFVAYHYGMWAFVHQALFSRWQTLFGPKRYLEVAAGNGYLSLGLSQVGNQVITTDSLTWQQENVTGRSPLVPVTAMGANEALFRYADQVDAVVMAWSPDKDPNDVHFLHLLRTRWPDLAFFLIGERFGATNSRLFWQQAHVASDRRLLALNQQFKSFDQVHDRIYLIH</sequence>
<dbReference type="GO" id="GO:0032259">
    <property type="term" value="P:methylation"/>
    <property type="evidence" value="ECO:0007669"/>
    <property type="project" value="UniProtKB-KW"/>
</dbReference>
<proteinExistence type="predicted"/>
<dbReference type="Proteomes" id="UP000051672">
    <property type="component" value="Unassembled WGS sequence"/>
</dbReference>
<dbReference type="OrthoDB" id="2248737at2"/>
<dbReference type="AlphaFoldDB" id="A0A0R2AZH0"/>
<dbReference type="SUPFAM" id="SSF53335">
    <property type="entry name" value="S-adenosyl-L-methionine-dependent methyltransferases"/>
    <property type="match status" value="1"/>
</dbReference>
<dbReference type="EMBL" id="AYZQ01000001">
    <property type="protein sequence ID" value="KRM72686.1"/>
    <property type="molecule type" value="Genomic_DNA"/>
</dbReference>
<keyword evidence="1" id="KW-0808">Transferase</keyword>
<organism evidence="1 2">
    <name type="scientific">Lacticaseibacillus brantae DSM 23927</name>
    <dbReference type="NCBI Taxonomy" id="1423727"/>
    <lineage>
        <taxon>Bacteria</taxon>
        <taxon>Bacillati</taxon>
        <taxon>Bacillota</taxon>
        <taxon>Bacilli</taxon>
        <taxon>Lactobacillales</taxon>
        <taxon>Lactobacillaceae</taxon>
        <taxon>Lacticaseibacillus</taxon>
    </lineage>
</organism>
<gene>
    <name evidence="1" type="ORF">FC34_GL000396</name>
</gene>